<sequence length="221" mass="24096">MLTWVVPWRRAAGVSVADFRAALTASGGLVADVPGLRAATRALTTDPGYAKGDPVYDAVDEWTFADAATARTALASPEARRVAEAHGADPDAVPAFLTTAHVLKDGPVRPDGLVNYEFVRRSPSLSVAEFGRYWREHHGPLAARIPQLRRYVQRHTVAADHDPEPAWEGAAVTWFDDLAAMRASGATREYARTRDDEEAFLADAHRLPFVITQRRVLVAAS</sequence>
<dbReference type="Pfam" id="PF07110">
    <property type="entry name" value="EthD"/>
    <property type="match status" value="1"/>
</dbReference>
<evidence type="ECO:0000313" key="3">
    <source>
        <dbReference type="Proteomes" id="UP000657574"/>
    </source>
</evidence>
<dbReference type="InterPro" id="IPR011008">
    <property type="entry name" value="Dimeric_a/b-barrel"/>
</dbReference>
<feature type="domain" description="EthD" evidence="1">
    <location>
        <begin position="123"/>
        <end position="202"/>
    </location>
</feature>
<keyword evidence="3" id="KW-1185">Reference proteome</keyword>
<organism evidence="2 3">
    <name type="scientific">Streptomyces brasiliensis</name>
    <dbReference type="NCBI Taxonomy" id="1954"/>
    <lineage>
        <taxon>Bacteria</taxon>
        <taxon>Bacillati</taxon>
        <taxon>Actinomycetota</taxon>
        <taxon>Actinomycetes</taxon>
        <taxon>Kitasatosporales</taxon>
        <taxon>Streptomycetaceae</taxon>
        <taxon>Streptomyces</taxon>
    </lineage>
</organism>
<reference evidence="2" key="2">
    <citation type="submission" date="2020-09" db="EMBL/GenBank/DDBJ databases">
        <authorList>
            <person name="Sun Q."/>
            <person name="Ohkuma M."/>
        </authorList>
    </citation>
    <scope>NUCLEOTIDE SEQUENCE</scope>
    <source>
        <strain evidence="2">JCM 3086</strain>
    </source>
</reference>
<accession>A0A917P9A7</accession>
<reference evidence="2" key="1">
    <citation type="journal article" date="2014" name="Int. J. Syst. Evol. Microbiol.">
        <title>Complete genome sequence of Corynebacterium casei LMG S-19264T (=DSM 44701T), isolated from a smear-ripened cheese.</title>
        <authorList>
            <consortium name="US DOE Joint Genome Institute (JGI-PGF)"/>
            <person name="Walter F."/>
            <person name="Albersmeier A."/>
            <person name="Kalinowski J."/>
            <person name="Ruckert C."/>
        </authorList>
    </citation>
    <scope>NUCLEOTIDE SEQUENCE</scope>
    <source>
        <strain evidence="2">JCM 3086</strain>
    </source>
</reference>
<dbReference type="AlphaFoldDB" id="A0A917P9A7"/>
<dbReference type="EMBL" id="BMQA01000098">
    <property type="protein sequence ID" value="GGJ67456.1"/>
    <property type="molecule type" value="Genomic_DNA"/>
</dbReference>
<proteinExistence type="predicted"/>
<dbReference type="Gene3D" id="3.30.70.100">
    <property type="match status" value="2"/>
</dbReference>
<dbReference type="RefSeq" id="WP_189317318.1">
    <property type="nucleotide sequence ID" value="NZ_BMQA01000098.1"/>
</dbReference>
<gene>
    <name evidence="2" type="ORF">GCM10010121_092700</name>
</gene>
<dbReference type="InterPro" id="IPR009799">
    <property type="entry name" value="EthD_dom"/>
</dbReference>
<dbReference type="SUPFAM" id="SSF54909">
    <property type="entry name" value="Dimeric alpha+beta barrel"/>
    <property type="match status" value="2"/>
</dbReference>
<comment type="caution">
    <text evidence="2">The sequence shown here is derived from an EMBL/GenBank/DDBJ whole genome shotgun (WGS) entry which is preliminary data.</text>
</comment>
<evidence type="ECO:0000313" key="2">
    <source>
        <dbReference type="EMBL" id="GGJ67456.1"/>
    </source>
</evidence>
<dbReference type="GO" id="GO:0016491">
    <property type="term" value="F:oxidoreductase activity"/>
    <property type="evidence" value="ECO:0007669"/>
    <property type="project" value="InterPro"/>
</dbReference>
<dbReference type="Proteomes" id="UP000657574">
    <property type="component" value="Unassembled WGS sequence"/>
</dbReference>
<dbReference type="NCBIfam" id="TIGR02118">
    <property type="entry name" value="EthD family reductase"/>
    <property type="match status" value="1"/>
</dbReference>
<name>A0A917P9A7_9ACTN</name>
<evidence type="ECO:0000259" key="1">
    <source>
        <dbReference type="Pfam" id="PF07110"/>
    </source>
</evidence>
<protein>
    <recommendedName>
        <fullName evidence="1">EthD domain-containing protein</fullName>
    </recommendedName>
</protein>